<reference evidence="7 8" key="1">
    <citation type="submission" date="2016-07" db="EMBL/GenBank/DDBJ databases">
        <title>Pervasive Adenine N6-methylation of Active Genes in Fungi.</title>
        <authorList>
            <consortium name="DOE Joint Genome Institute"/>
            <person name="Mondo S.J."/>
            <person name="Dannebaum R.O."/>
            <person name="Kuo R.C."/>
            <person name="Labutti K."/>
            <person name="Haridas S."/>
            <person name="Kuo A."/>
            <person name="Salamov A."/>
            <person name="Ahrendt S.R."/>
            <person name="Lipzen A."/>
            <person name="Sullivan W."/>
            <person name="Andreopoulos W.B."/>
            <person name="Clum A."/>
            <person name="Lindquist E."/>
            <person name="Daum C."/>
            <person name="Ramamoorthy G.K."/>
            <person name="Gryganskyi A."/>
            <person name="Culley D."/>
            <person name="Magnuson J.K."/>
            <person name="James T.Y."/>
            <person name="O'Malley M.A."/>
            <person name="Stajich J.E."/>
            <person name="Spatafora J.W."/>
            <person name="Visel A."/>
            <person name="Grigoriev I.V."/>
        </authorList>
    </citation>
    <scope>NUCLEOTIDE SEQUENCE [LARGE SCALE GENOMIC DNA]</scope>
    <source>
        <strain evidence="7 8">NRRL 2496</strain>
    </source>
</reference>
<dbReference type="PANTHER" id="PTHR46203">
    <property type="entry name" value="PROBABLE PEPTIDE CHAIN RELEASE FACTOR C12ORF65"/>
    <property type="match status" value="1"/>
</dbReference>
<dbReference type="OrthoDB" id="277888at2759"/>
<dbReference type="FunCoup" id="A0A1X2H8E5">
    <property type="interactions" value="194"/>
</dbReference>
<proteinExistence type="inferred from homology"/>
<dbReference type="Gene3D" id="3.30.160.20">
    <property type="match status" value="1"/>
</dbReference>
<dbReference type="STRING" id="13706.A0A1X2H8E5"/>
<evidence type="ECO:0000256" key="1">
    <source>
        <dbReference type="ARBA" id="ARBA00004173"/>
    </source>
</evidence>
<dbReference type="AlphaFoldDB" id="A0A1X2H8E5"/>
<evidence type="ECO:0000256" key="5">
    <source>
        <dbReference type="SAM" id="MobiDB-lite"/>
    </source>
</evidence>
<organism evidence="7 8">
    <name type="scientific">Syncephalastrum racemosum</name>
    <name type="common">Filamentous fungus</name>
    <dbReference type="NCBI Taxonomy" id="13706"/>
    <lineage>
        <taxon>Eukaryota</taxon>
        <taxon>Fungi</taxon>
        <taxon>Fungi incertae sedis</taxon>
        <taxon>Mucoromycota</taxon>
        <taxon>Mucoromycotina</taxon>
        <taxon>Mucoromycetes</taxon>
        <taxon>Mucorales</taxon>
        <taxon>Syncephalastraceae</taxon>
        <taxon>Syncephalastrum</taxon>
    </lineage>
</organism>
<feature type="region of interest" description="Disordered" evidence="5">
    <location>
        <begin position="101"/>
        <end position="159"/>
    </location>
</feature>
<dbReference type="EMBL" id="MCGN01000007">
    <property type="protein sequence ID" value="ORY94847.1"/>
    <property type="molecule type" value="Genomic_DNA"/>
</dbReference>
<name>A0A1X2H8E5_SYNRA</name>
<evidence type="ECO:0000256" key="2">
    <source>
        <dbReference type="ARBA" id="ARBA00010835"/>
    </source>
</evidence>
<feature type="domain" description="Prokaryotic-type class I peptide chain release factors" evidence="6">
    <location>
        <begin position="29"/>
        <end position="137"/>
    </location>
</feature>
<dbReference type="GO" id="GO:0005739">
    <property type="term" value="C:mitochondrion"/>
    <property type="evidence" value="ECO:0007669"/>
    <property type="project" value="UniProtKB-SubCell"/>
</dbReference>
<gene>
    <name evidence="7" type="ORF">BCR43DRAFT_494692</name>
</gene>
<accession>A0A1X2H8E5</accession>
<comment type="subcellular location">
    <subcellularLocation>
        <location evidence="1">Mitochondrion</location>
    </subcellularLocation>
</comment>
<dbReference type="InterPro" id="IPR052405">
    <property type="entry name" value="Mito_Transl_Release_Factor"/>
</dbReference>
<feature type="compositionally biased region" description="Low complexity" evidence="5">
    <location>
        <begin position="101"/>
        <end position="110"/>
    </location>
</feature>
<protein>
    <submittedName>
        <fullName evidence="7">RF-1 domain-domain-containing protein</fullName>
    </submittedName>
</protein>
<feature type="compositionally biased region" description="Basic residues" evidence="5">
    <location>
        <begin position="111"/>
        <end position="128"/>
    </location>
</feature>
<evidence type="ECO:0000256" key="3">
    <source>
        <dbReference type="ARBA" id="ARBA00022946"/>
    </source>
</evidence>
<keyword evidence="3" id="KW-0809">Transit peptide</keyword>
<dbReference type="GO" id="GO:0003747">
    <property type="term" value="F:translation release factor activity"/>
    <property type="evidence" value="ECO:0007669"/>
    <property type="project" value="InterPro"/>
</dbReference>
<dbReference type="InterPro" id="IPR045853">
    <property type="entry name" value="Pep_chain_release_fac_I_sf"/>
</dbReference>
<dbReference type="SUPFAM" id="SSF75620">
    <property type="entry name" value="Release factor"/>
    <property type="match status" value="1"/>
</dbReference>
<dbReference type="Pfam" id="PF00472">
    <property type="entry name" value="RF-1"/>
    <property type="match status" value="1"/>
</dbReference>
<evidence type="ECO:0000259" key="6">
    <source>
        <dbReference type="Pfam" id="PF00472"/>
    </source>
</evidence>
<evidence type="ECO:0000256" key="4">
    <source>
        <dbReference type="ARBA" id="ARBA00023128"/>
    </source>
</evidence>
<keyword evidence="4" id="KW-0496">Mitochondrion</keyword>
<dbReference type="InParanoid" id="A0A1X2H8E5"/>
<keyword evidence="8" id="KW-1185">Reference proteome</keyword>
<dbReference type="PANTHER" id="PTHR46203:SF1">
    <property type="entry name" value="MITOCHONDRIAL TRANSLATION RELEASE FACTOR IN RESCUE"/>
    <property type="match status" value="1"/>
</dbReference>
<dbReference type="InterPro" id="IPR000352">
    <property type="entry name" value="Pep_chain_release_fac_I"/>
</dbReference>
<feature type="compositionally biased region" description="Polar residues" evidence="5">
    <location>
        <begin position="147"/>
        <end position="159"/>
    </location>
</feature>
<comment type="caution">
    <text evidence="7">The sequence shown here is derived from an EMBL/GenBank/DDBJ whole genome shotgun (WGS) entry which is preliminary data.</text>
</comment>
<dbReference type="OMA" id="INKRSTC"/>
<comment type="similarity">
    <text evidence="2">Belongs to the prokaryotic/mitochondrial release factor family.</text>
</comment>
<evidence type="ECO:0000313" key="7">
    <source>
        <dbReference type="EMBL" id="ORY94847.1"/>
    </source>
</evidence>
<dbReference type="Proteomes" id="UP000242180">
    <property type="component" value="Unassembled WGS sequence"/>
</dbReference>
<sequence>MLNRFLSLPSSPWQRLFTSAAAKAAKERQKIVLEDKDLVEKFIKGWGPGGQVINKRVSCVELKHIPTGIIVKCQQSRSLQDNRGIARKLLREKLDDLINGKNSKNAVKAAKSAKAKAKRAARAKKKYGNKKEDDVTDTATKDPSPASDHTVNTPTVPTE</sequence>
<dbReference type="GO" id="GO:0032543">
    <property type="term" value="P:mitochondrial translation"/>
    <property type="evidence" value="ECO:0007669"/>
    <property type="project" value="UniProtKB-ARBA"/>
</dbReference>
<evidence type="ECO:0000313" key="8">
    <source>
        <dbReference type="Proteomes" id="UP000242180"/>
    </source>
</evidence>